<dbReference type="PROSITE" id="PS50828">
    <property type="entry name" value="SMR"/>
    <property type="match status" value="1"/>
</dbReference>
<dbReference type="InterPro" id="IPR002625">
    <property type="entry name" value="Smr_dom"/>
</dbReference>
<sequence>MPTSMKSFAELQQVGQQLKIQQELRAKAEAERIAKEKQAKIEANLFRSVVGDVSELKKTEKVYPVTPKPAPLPFKHFEDEKKALQESLSDEFDAGTLLESDENLSFTRPGVGLDVAKKLRQGNWVIQAQLDLHGMRRDQARDSLGEFLRKSLRSGLRCVRIIHGKGLGSINKEPILKNKVRNWLIQKDEVIAFSQATAADGGAGALIVLLRAS</sequence>
<keyword evidence="4" id="KW-1185">Reference proteome</keyword>
<organism evidence="3 4">
    <name type="scientific">Undibacterium fentianense</name>
    <dbReference type="NCBI Taxonomy" id="2828728"/>
    <lineage>
        <taxon>Bacteria</taxon>
        <taxon>Pseudomonadati</taxon>
        <taxon>Pseudomonadota</taxon>
        <taxon>Betaproteobacteria</taxon>
        <taxon>Burkholderiales</taxon>
        <taxon>Oxalobacteraceae</taxon>
        <taxon>Undibacterium</taxon>
    </lineage>
</organism>
<dbReference type="InterPro" id="IPR036063">
    <property type="entry name" value="Smr_dom_sf"/>
</dbReference>
<evidence type="ECO:0000313" key="3">
    <source>
        <dbReference type="EMBL" id="MBR7800008.1"/>
    </source>
</evidence>
<keyword evidence="1" id="KW-0175">Coiled coil</keyword>
<proteinExistence type="predicted"/>
<evidence type="ECO:0000259" key="2">
    <source>
        <dbReference type="PROSITE" id="PS50828"/>
    </source>
</evidence>
<dbReference type="Gene3D" id="3.30.1370.110">
    <property type="match status" value="1"/>
</dbReference>
<accession>A0A941E5C8</accession>
<dbReference type="SUPFAM" id="SSF160443">
    <property type="entry name" value="SMR domain-like"/>
    <property type="match status" value="1"/>
</dbReference>
<feature type="domain" description="Smr" evidence="2">
    <location>
        <begin position="130"/>
        <end position="211"/>
    </location>
</feature>
<name>A0A941E5C8_9BURK</name>
<dbReference type="SMART" id="SM00463">
    <property type="entry name" value="SMR"/>
    <property type="match status" value="1"/>
</dbReference>
<feature type="coiled-coil region" evidence="1">
    <location>
        <begin position="11"/>
        <end position="40"/>
    </location>
</feature>
<comment type="caution">
    <text evidence="3">The sequence shown here is derived from an EMBL/GenBank/DDBJ whole genome shotgun (WGS) entry which is preliminary data.</text>
</comment>
<protein>
    <submittedName>
        <fullName evidence="3">Smr/MutS family protein</fullName>
    </submittedName>
</protein>
<dbReference type="Pfam" id="PF01713">
    <property type="entry name" value="Smr"/>
    <property type="match status" value="1"/>
</dbReference>
<reference evidence="3" key="1">
    <citation type="submission" date="2021-04" db="EMBL/GenBank/DDBJ databases">
        <title>novel species isolated from subtropical streams in China.</title>
        <authorList>
            <person name="Lu H."/>
        </authorList>
    </citation>
    <scope>NUCLEOTIDE SEQUENCE</scope>
    <source>
        <strain evidence="3">FT137W</strain>
    </source>
</reference>
<dbReference type="PANTHER" id="PTHR35562">
    <property type="entry name" value="DNA ENDONUCLEASE SMRA-RELATED"/>
    <property type="match status" value="1"/>
</dbReference>
<dbReference type="EMBL" id="JAGSPJ010000003">
    <property type="protein sequence ID" value="MBR7800008.1"/>
    <property type="molecule type" value="Genomic_DNA"/>
</dbReference>
<dbReference type="Proteomes" id="UP000678545">
    <property type="component" value="Unassembled WGS sequence"/>
</dbReference>
<gene>
    <name evidence="3" type="ORF">KDM90_08360</name>
</gene>
<evidence type="ECO:0000256" key="1">
    <source>
        <dbReference type="SAM" id="Coils"/>
    </source>
</evidence>
<dbReference type="AlphaFoldDB" id="A0A941E5C8"/>
<evidence type="ECO:0000313" key="4">
    <source>
        <dbReference type="Proteomes" id="UP000678545"/>
    </source>
</evidence>
<dbReference type="PANTHER" id="PTHR35562:SF2">
    <property type="entry name" value="DNA ENDONUCLEASE SMRA-RELATED"/>
    <property type="match status" value="1"/>
</dbReference>